<gene>
    <name evidence="2" type="ORF">ACFSL4_17760</name>
</gene>
<feature type="transmembrane region" description="Helical" evidence="1">
    <location>
        <begin position="93"/>
        <end position="114"/>
    </location>
</feature>
<dbReference type="RefSeq" id="WP_381083662.1">
    <property type="nucleotide sequence ID" value="NZ_JBHUDX010000048.1"/>
</dbReference>
<keyword evidence="3" id="KW-1185">Reference proteome</keyword>
<name>A0ABW4ITE4_9ACTN</name>
<feature type="transmembrane region" description="Helical" evidence="1">
    <location>
        <begin position="63"/>
        <end position="81"/>
    </location>
</feature>
<feature type="transmembrane region" description="Helical" evidence="1">
    <location>
        <begin position="36"/>
        <end position="57"/>
    </location>
</feature>
<protein>
    <submittedName>
        <fullName evidence="2">Uncharacterized protein</fullName>
    </submittedName>
</protein>
<keyword evidence="1" id="KW-0812">Transmembrane</keyword>
<accession>A0ABW4ITE4</accession>
<keyword evidence="1" id="KW-0472">Membrane</keyword>
<feature type="transmembrane region" description="Helical" evidence="1">
    <location>
        <begin position="126"/>
        <end position="147"/>
    </location>
</feature>
<evidence type="ECO:0000313" key="3">
    <source>
        <dbReference type="Proteomes" id="UP001597261"/>
    </source>
</evidence>
<keyword evidence="1" id="KW-1133">Transmembrane helix</keyword>
<proteinExistence type="predicted"/>
<dbReference type="EMBL" id="JBHUDX010000048">
    <property type="protein sequence ID" value="MFD1659991.1"/>
    <property type="molecule type" value="Genomic_DNA"/>
</dbReference>
<reference evidence="3" key="1">
    <citation type="journal article" date="2019" name="Int. J. Syst. Evol. Microbiol.">
        <title>The Global Catalogue of Microorganisms (GCM) 10K type strain sequencing project: providing services to taxonomists for standard genome sequencing and annotation.</title>
        <authorList>
            <consortium name="The Broad Institute Genomics Platform"/>
            <consortium name="The Broad Institute Genome Sequencing Center for Infectious Disease"/>
            <person name="Wu L."/>
            <person name="Ma J."/>
        </authorList>
    </citation>
    <scope>NUCLEOTIDE SEQUENCE [LARGE SCALE GENOMIC DNA]</scope>
    <source>
        <strain evidence="3">CGMCC 1.12470</strain>
    </source>
</reference>
<evidence type="ECO:0000313" key="2">
    <source>
        <dbReference type="EMBL" id="MFD1659991.1"/>
    </source>
</evidence>
<comment type="caution">
    <text evidence="2">The sequence shown here is derived from an EMBL/GenBank/DDBJ whole genome shotgun (WGS) entry which is preliminary data.</text>
</comment>
<dbReference type="Proteomes" id="UP001597261">
    <property type="component" value="Unassembled WGS sequence"/>
</dbReference>
<sequence>MAVNLGGVALGVAIVLVSLLRWILKEKRRPAALVPFVLAHLYGMLAALAALGTWSALGAGTWIALWAANVAGYTGLVWGVGGTAPDVTRAHQLALTPGGYVIVFLLTAVLIALWKWAPKVSNWKLLAGAFSGVAVALSGNVAGVAAVPLGSSVNLAGALFTQAFA</sequence>
<organism evidence="2 3">
    <name type="scientific">Streptomyces caeni</name>
    <dbReference type="NCBI Taxonomy" id="2307231"/>
    <lineage>
        <taxon>Bacteria</taxon>
        <taxon>Bacillati</taxon>
        <taxon>Actinomycetota</taxon>
        <taxon>Actinomycetes</taxon>
        <taxon>Kitasatosporales</taxon>
        <taxon>Streptomycetaceae</taxon>
        <taxon>Streptomyces</taxon>
    </lineage>
</organism>
<feature type="transmembrane region" description="Helical" evidence="1">
    <location>
        <begin position="6"/>
        <end position="24"/>
    </location>
</feature>
<evidence type="ECO:0000256" key="1">
    <source>
        <dbReference type="SAM" id="Phobius"/>
    </source>
</evidence>